<feature type="compositionally biased region" description="Acidic residues" evidence="7">
    <location>
        <begin position="1510"/>
        <end position="1524"/>
    </location>
</feature>
<feature type="compositionally biased region" description="Acidic residues" evidence="7">
    <location>
        <begin position="215"/>
        <end position="225"/>
    </location>
</feature>
<dbReference type="Proteomes" id="UP000694388">
    <property type="component" value="Unplaced"/>
</dbReference>
<dbReference type="GO" id="GO:0008270">
    <property type="term" value="F:zinc ion binding"/>
    <property type="evidence" value="ECO:0007669"/>
    <property type="project" value="UniProtKB-KW"/>
</dbReference>
<dbReference type="PROSITE" id="PS50827">
    <property type="entry name" value="DDT"/>
    <property type="match status" value="1"/>
</dbReference>
<evidence type="ECO:0000259" key="9">
    <source>
        <dbReference type="PROSITE" id="PS50827"/>
    </source>
</evidence>
<feature type="compositionally biased region" description="Acidic residues" evidence="7">
    <location>
        <begin position="1473"/>
        <end position="1500"/>
    </location>
</feature>
<keyword evidence="3 6" id="KW-0863">Zinc-finger</keyword>
<feature type="compositionally biased region" description="Polar residues" evidence="7">
    <location>
        <begin position="229"/>
        <end position="238"/>
    </location>
</feature>
<dbReference type="InterPro" id="IPR019786">
    <property type="entry name" value="Zinc_finger_PHD-type_CS"/>
</dbReference>
<evidence type="ECO:0000313" key="11">
    <source>
        <dbReference type="Proteomes" id="UP000694388"/>
    </source>
</evidence>
<dbReference type="GO" id="GO:0031213">
    <property type="term" value="C:RSF complex"/>
    <property type="evidence" value="ECO:0007669"/>
    <property type="project" value="InterPro"/>
</dbReference>
<reference evidence="10" key="1">
    <citation type="submission" date="2025-08" db="UniProtKB">
        <authorList>
            <consortium name="Ensembl"/>
        </authorList>
    </citation>
    <scope>IDENTIFICATION</scope>
</reference>
<feature type="compositionally biased region" description="Acidic residues" evidence="7">
    <location>
        <begin position="1142"/>
        <end position="1151"/>
    </location>
</feature>
<dbReference type="PROSITE" id="PS50016">
    <property type="entry name" value="ZF_PHD_2"/>
    <property type="match status" value="1"/>
</dbReference>
<feature type="region of interest" description="Disordered" evidence="7">
    <location>
        <begin position="215"/>
        <end position="273"/>
    </location>
</feature>
<feature type="region of interest" description="Disordered" evidence="7">
    <location>
        <begin position="879"/>
        <end position="898"/>
    </location>
</feature>
<dbReference type="Ensembl" id="ENSEBUT00000015892.1">
    <property type="protein sequence ID" value="ENSEBUP00000015316.1"/>
    <property type="gene ID" value="ENSEBUG00000009660.1"/>
</dbReference>
<feature type="compositionally biased region" description="Basic and acidic residues" evidence="7">
    <location>
        <begin position="1159"/>
        <end position="1185"/>
    </location>
</feature>
<dbReference type="CDD" id="cd15543">
    <property type="entry name" value="PHD_RSF1"/>
    <property type="match status" value="1"/>
</dbReference>
<evidence type="ECO:0000256" key="6">
    <source>
        <dbReference type="PROSITE-ProRule" id="PRU00146"/>
    </source>
</evidence>
<evidence type="ECO:0000313" key="10">
    <source>
        <dbReference type="Ensembl" id="ENSEBUP00000015316.1"/>
    </source>
</evidence>
<keyword evidence="2" id="KW-0479">Metal-binding</keyword>
<sequence>MLGRGCLARCILGTAAMDGAATLPDFAVMCSFLQRYGRILDLPDINLAQLESGIDEKELVPQQLIDLHVKLLRKLGRTVSTERWEKHLLRICQDHHQTWALELETMGYVKSSSKLKIGLLKFLCECQFDDNVRFKSMVNEEEADDMRLQPLGHDCCGLMYWLQRDRDLNLRLYAEEQDDYTTWRLVSRSRDQLAELLQLLRAQLEVCELSKEAEGSGEIEVVDDGEGAHSNQVDSRCSSPVDPHKDASSGGDGSAIDIPQQFQGPEKKDDSSDAIIKKEEEEEEEEETEEDEEVKKVQTICNIEIKKESDESEDMKFKSEEKKFKSILPVNLEMDSNLVPAETTISVKAEVKSILSVTEMAVLEKTLAPQLPCIEEEGKNLERSGAVESVSGGCLSTHAAKQAKLPMKKRDLKGVPWSSTPFLSSTSCVEPRDGVGKATWGNEVYSISAAVLQNDNANQYGNLTTVAEQEDRLPLLDATILSRDKASIAKETCISKSDVRCEAPGGELACGNNIALEGCALEFAKECVTGKEGECSCEREPPFGRLSVPDIHTAVSLGLKSEIKELQIKGYLDRNVGVKDPVKDFEVKTRENDVEKLEKDLKGQKSKSCSAGIEVTSFTPHSVIDNQTSTIFGTNVKEKMLGNLHEIDPIVTEDDKSLLHSDILRGDGKINVEFLKKAMPVGNGHPESKMSDRGQSNGKELEVDKLRSTVLRWSNGGNDCGELDIGQNVGDGKLVGLDWQANGYSVTSEAGCLETVPAQQVITGLANGSEAVTYEERGHRIVKESDHQSAEKRAMMSDPKFSSTDEQSVVASPDLEKQVMKESEQVAHDLTLKYDRLQMGIEKILPPKGVERKASVAENVTKAHRAACITGMDQNEILGERGFGESSNKGDCSLDTERGSEDGDGCKNVLLVEKTGKQNYSRSEGNFCLRIELKDQREGVHLLNVREGVGIETESAVLVRNQKEAMQEIAFSDGFQQSKLEEKLIKETDLSEDASCSLKKVENCISRQQKEILQTDMEGNAEGKVMMGVSVEKKVGKVQEQIGGCDHAEIGEERWKILGAEEQRIQQKDIGKIERQESNKELAIVGKAKMLTKVKILQKKCFEGTKDGKDFLSETGRVIRSKEGKSEKVIDSDVQPERKVVDEDEDRDDENNISCSTGEVEKRSVMHNEEKQGLRKCTKGDEAEKPFMIVKERRKGGSGTPKYIGHHVIKKCSVVEDENRTVVEASKQKFEEVTFLENKADNHSGIDEGRSIQNEETHLAKSMMEEKNRNEEGEHMLPMPKEKENNDSLPLEMREETLGDILDNGSAKSKQNDTDHEKQSRDNDEKLVETAGELLHEGEQKKLASSESVAAEGKEDFDGVCVGMRWNLRRSTRTTRPTEKAAAAAQQSRRRKRSTPGDVPESPSEGRSLMKKVCKRPAKVQKKSWGTKRKYNSGKSRWRRKRDFWSDSGSDGEEVDEEEDEDFYEERDQAVKEEEDQDEEEEEEVEDEEVDKAETDEGDGESLKAKDGLGEEEAEIEEQPPIEDDPCKKCSLSNHPELILLCDTCDSGYHTACLRPALMLIPDGEWFCPPCQHQKLCERLQDELTKLDAMLKKRERAERRQVHGTFCLITMARLSQ</sequence>
<dbReference type="InterPro" id="IPR018501">
    <property type="entry name" value="DDT_dom"/>
</dbReference>
<dbReference type="GO" id="GO:0042393">
    <property type="term" value="F:histone binding"/>
    <property type="evidence" value="ECO:0007669"/>
    <property type="project" value="TreeGrafter"/>
</dbReference>
<keyword evidence="11" id="KW-1185">Reference proteome</keyword>
<dbReference type="InterPro" id="IPR013083">
    <property type="entry name" value="Znf_RING/FYVE/PHD"/>
</dbReference>
<dbReference type="SUPFAM" id="SSF57903">
    <property type="entry name" value="FYVE/PHD zinc finger"/>
    <property type="match status" value="1"/>
</dbReference>
<dbReference type="InterPro" id="IPR028938">
    <property type="entry name" value="Rsf1-like"/>
</dbReference>
<evidence type="ECO:0008006" key="12">
    <source>
        <dbReference type="Google" id="ProtNLM"/>
    </source>
</evidence>
<evidence type="ECO:0000256" key="2">
    <source>
        <dbReference type="ARBA" id="ARBA00022723"/>
    </source>
</evidence>
<feature type="region of interest" description="Disordered" evidence="7">
    <location>
        <begin position="680"/>
        <end position="699"/>
    </location>
</feature>
<dbReference type="PANTHER" id="PTHR14296:SF16">
    <property type="entry name" value="REMODELING AND SPACING FACTOR 1"/>
    <property type="match status" value="1"/>
</dbReference>
<dbReference type="GO" id="GO:0045892">
    <property type="term" value="P:negative regulation of DNA-templated transcription"/>
    <property type="evidence" value="ECO:0007669"/>
    <property type="project" value="TreeGrafter"/>
</dbReference>
<feature type="region of interest" description="Disordered" evidence="7">
    <location>
        <begin position="1123"/>
        <end position="1204"/>
    </location>
</feature>
<feature type="region of interest" description="Disordered" evidence="7">
    <location>
        <begin position="1241"/>
        <end position="1528"/>
    </location>
</feature>
<organism evidence="10 11">
    <name type="scientific">Eptatretus burgeri</name>
    <name type="common">Inshore hagfish</name>
    <dbReference type="NCBI Taxonomy" id="7764"/>
    <lineage>
        <taxon>Eukaryota</taxon>
        <taxon>Metazoa</taxon>
        <taxon>Chordata</taxon>
        <taxon>Craniata</taxon>
        <taxon>Vertebrata</taxon>
        <taxon>Cyclostomata</taxon>
        <taxon>Myxini</taxon>
        <taxon>Myxiniformes</taxon>
        <taxon>Myxinidae</taxon>
        <taxon>Eptatretinae</taxon>
        <taxon>Eptatretus</taxon>
    </lineage>
</organism>
<accession>A0A8C4QGY9</accession>
<feature type="domain" description="DDT" evidence="9">
    <location>
        <begin position="20"/>
        <end position="81"/>
    </location>
</feature>
<feature type="compositionally biased region" description="Basic residues" evidence="7">
    <location>
        <begin position="1409"/>
        <end position="1442"/>
    </location>
</feature>
<dbReference type="InterPro" id="IPR019787">
    <property type="entry name" value="Znf_PHD-finger"/>
</dbReference>
<dbReference type="SMART" id="SM00249">
    <property type="entry name" value="PHD"/>
    <property type="match status" value="1"/>
</dbReference>
<dbReference type="GeneTree" id="ENSGT00530000064411"/>
<evidence type="ECO:0000256" key="1">
    <source>
        <dbReference type="ARBA" id="ARBA00004123"/>
    </source>
</evidence>
<comment type="subcellular location">
    <subcellularLocation>
        <location evidence="1">Nucleus</location>
    </subcellularLocation>
</comment>
<proteinExistence type="predicted"/>
<feature type="compositionally biased region" description="Basic and acidic residues" evidence="7">
    <location>
        <begin position="1310"/>
        <end position="1344"/>
    </location>
</feature>
<feature type="domain" description="PHD-type" evidence="8">
    <location>
        <begin position="1524"/>
        <end position="1574"/>
    </location>
</feature>
<dbReference type="PANTHER" id="PTHR14296">
    <property type="entry name" value="REMODELING AND SPACING FACTOR 1"/>
    <property type="match status" value="1"/>
</dbReference>
<feature type="region of interest" description="Disordered" evidence="7">
    <location>
        <begin position="782"/>
        <end position="807"/>
    </location>
</feature>
<feature type="compositionally biased region" description="Acidic residues" evidence="7">
    <location>
        <begin position="1450"/>
        <end position="1465"/>
    </location>
</feature>
<evidence type="ECO:0000256" key="3">
    <source>
        <dbReference type="ARBA" id="ARBA00022771"/>
    </source>
</evidence>
<name>A0A8C4QGY9_EPTBU</name>
<evidence type="ECO:0000256" key="7">
    <source>
        <dbReference type="SAM" id="MobiDB-lite"/>
    </source>
</evidence>
<keyword evidence="4" id="KW-0862">Zinc</keyword>
<keyword evidence="5" id="KW-0539">Nucleus</keyword>
<protein>
    <recommendedName>
        <fullName evidence="12">Remodeling and spacing factor 1</fullName>
    </recommendedName>
</protein>
<reference evidence="10" key="2">
    <citation type="submission" date="2025-09" db="UniProtKB">
        <authorList>
            <consortium name="Ensembl"/>
        </authorList>
    </citation>
    <scope>IDENTIFICATION</scope>
</reference>
<feature type="compositionally biased region" description="Basic and acidic residues" evidence="7">
    <location>
        <begin position="1241"/>
        <end position="1297"/>
    </location>
</feature>
<dbReference type="InterPro" id="IPR011011">
    <property type="entry name" value="Znf_FYVE_PHD"/>
</dbReference>
<evidence type="ECO:0000256" key="5">
    <source>
        <dbReference type="ARBA" id="ARBA00023242"/>
    </source>
</evidence>
<dbReference type="InterPro" id="IPR001965">
    <property type="entry name" value="Znf_PHD"/>
</dbReference>
<feature type="compositionally biased region" description="Basic and acidic residues" evidence="7">
    <location>
        <begin position="1123"/>
        <end position="1141"/>
    </location>
</feature>
<feature type="compositionally biased region" description="Basic and acidic residues" evidence="7">
    <location>
        <begin position="782"/>
        <end position="795"/>
    </location>
</feature>
<dbReference type="PROSITE" id="PS01359">
    <property type="entry name" value="ZF_PHD_1"/>
    <property type="match status" value="1"/>
</dbReference>
<dbReference type="Gene3D" id="3.30.40.10">
    <property type="entry name" value="Zinc/RING finger domain, C3HC4 (zinc finger)"/>
    <property type="match status" value="1"/>
</dbReference>
<dbReference type="Pfam" id="PF00628">
    <property type="entry name" value="PHD"/>
    <property type="match status" value="1"/>
</dbReference>
<evidence type="ECO:0000256" key="4">
    <source>
        <dbReference type="ARBA" id="ARBA00022833"/>
    </source>
</evidence>
<evidence type="ECO:0000259" key="8">
    <source>
        <dbReference type="PROSITE" id="PS50016"/>
    </source>
</evidence>